<dbReference type="AlphaFoldDB" id="A0A8G1EAA2"/>
<dbReference type="RefSeq" id="WP_220660633.1">
    <property type="nucleotide sequence ID" value="NZ_CP069370.1"/>
</dbReference>
<organism evidence="2 3">
    <name type="scientific">Neotabrizicola shimadae</name>
    <dbReference type="NCBI Taxonomy" id="2807096"/>
    <lineage>
        <taxon>Bacteria</taxon>
        <taxon>Pseudomonadati</taxon>
        <taxon>Pseudomonadota</taxon>
        <taxon>Alphaproteobacteria</taxon>
        <taxon>Rhodobacterales</taxon>
        <taxon>Paracoccaceae</taxon>
        <taxon>Neotabrizicola</taxon>
    </lineage>
</organism>
<feature type="transmembrane region" description="Helical" evidence="1">
    <location>
        <begin position="36"/>
        <end position="58"/>
    </location>
</feature>
<keyword evidence="1" id="KW-0812">Transmembrane</keyword>
<keyword evidence="1" id="KW-0472">Membrane</keyword>
<dbReference type="KEGG" id="nsm:JO391_11490"/>
<feature type="transmembrane region" description="Helical" evidence="1">
    <location>
        <begin position="70"/>
        <end position="97"/>
    </location>
</feature>
<name>A0A8G1EAA2_9RHOB</name>
<gene>
    <name evidence="2" type="ORF">JO391_11490</name>
</gene>
<feature type="transmembrane region" description="Helical" evidence="1">
    <location>
        <begin position="164"/>
        <end position="184"/>
    </location>
</feature>
<evidence type="ECO:0000256" key="1">
    <source>
        <dbReference type="SAM" id="Phobius"/>
    </source>
</evidence>
<keyword evidence="3" id="KW-1185">Reference proteome</keyword>
<feature type="transmembrane region" description="Helical" evidence="1">
    <location>
        <begin position="109"/>
        <end position="131"/>
    </location>
</feature>
<feature type="transmembrane region" description="Helical" evidence="1">
    <location>
        <begin position="191"/>
        <end position="214"/>
    </location>
</feature>
<evidence type="ECO:0000313" key="2">
    <source>
        <dbReference type="EMBL" id="QYZ68410.1"/>
    </source>
</evidence>
<reference evidence="2" key="1">
    <citation type="submission" date="2021-02" db="EMBL/GenBank/DDBJ databases">
        <title>Rhodobacter shimadae sp. nov., an aerobic anoxygenic phototrophic bacterium isolated from a hot spring.</title>
        <authorList>
            <person name="Muramatsu S."/>
            <person name="Haruta S."/>
            <person name="Hirose S."/>
            <person name="Hanada S."/>
        </authorList>
    </citation>
    <scope>NUCLEOTIDE SEQUENCE</scope>
    <source>
        <strain evidence="2">N10</strain>
    </source>
</reference>
<accession>A0A8G1EAA2</accession>
<dbReference type="EMBL" id="CP069370">
    <property type="protein sequence ID" value="QYZ68410.1"/>
    <property type="molecule type" value="Genomic_DNA"/>
</dbReference>
<evidence type="ECO:0000313" key="3">
    <source>
        <dbReference type="Proteomes" id="UP000826300"/>
    </source>
</evidence>
<keyword evidence="1" id="KW-1133">Transmembrane helix</keyword>
<protein>
    <submittedName>
        <fullName evidence="2">Uncharacterized protein</fullName>
    </submittedName>
</protein>
<proteinExistence type="predicted"/>
<sequence>MKPLKFHLALTVYFATLAIFARWMPTRMMETRGWRIYQAVVIACTLGELLWIGGAAALGTGSHFNLSGPAWAALYPLMGVLAVTLTSMTLVMGLAIWRNTATGLPKPVHLSMALGLVLTFVLTVLAAGILAQGTGHLVGTPVTGARLPLLGWSREVGDLRAPHFLATHAMHVLPLAGLAALALPSRAQVPAVLVAAAGTCALVLWALATSLAGLPLV</sequence>
<feature type="transmembrane region" description="Helical" evidence="1">
    <location>
        <begin position="6"/>
        <end position="24"/>
    </location>
</feature>
<dbReference type="Proteomes" id="UP000826300">
    <property type="component" value="Chromosome"/>
</dbReference>